<dbReference type="Pfam" id="PF12833">
    <property type="entry name" value="HTH_18"/>
    <property type="match status" value="1"/>
</dbReference>
<dbReference type="InterPro" id="IPR018060">
    <property type="entry name" value="HTH_AraC"/>
</dbReference>
<dbReference type="EMBL" id="FTNV01000003">
    <property type="protein sequence ID" value="SIS24425.1"/>
    <property type="molecule type" value="Genomic_DNA"/>
</dbReference>
<evidence type="ECO:0000313" key="5">
    <source>
        <dbReference type="EMBL" id="SIS24425.1"/>
    </source>
</evidence>
<evidence type="ECO:0000256" key="2">
    <source>
        <dbReference type="ARBA" id="ARBA00023125"/>
    </source>
</evidence>
<evidence type="ECO:0000313" key="6">
    <source>
        <dbReference type="Proteomes" id="UP000186019"/>
    </source>
</evidence>
<dbReference type="InterPro" id="IPR009057">
    <property type="entry name" value="Homeodomain-like_sf"/>
</dbReference>
<gene>
    <name evidence="5" type="ORF">SAMN05421666_3094</name>
</gene>
<dbReference type="PANTHER" id="PTHR11019">
    <property type="entry name" value="HTH-TYPE TRANSCRIPTIONAL REGULATOR NIMR"/>
    <property type="match status" value="1"/>
</dbReference>
<dbReference type="GO" id="GO:0003700">
    <property type="term" value="F:DNA-binding transcription factor activity"/>
    <property type="evidence" value="ECO:0007669"/>
    <property type="project" value="InterPro"/>
</dbReference>
<reference evidence="5 6" key="1">
    <citation type="submission" date="2017-01" db="EMBL/GenBank/DDBJ databases">
        <authorList>
            <person name="Mah S.A."/>
            <person name="Swanson W.J."/>
            <person name="Moy G.W."/>
            <person name="Vacquier V.D."/>
        </authorList>
    </citation>
    <scope>NUCLEOTIDE SEQUENCE [LARGE SCALE GENOMIC DNA]</scope>
    <source>
        <strain evidence="5 6">DSM 29590</strain>
    </source>
</reference>
<dbReference type="PANTHER" id="PTHR11019:SF199">
    <property type="entry name" value="HTH-TYPE TRANSCRIPTIONAL REGULATOR NIMR"/>
    <property type="match status" value="1"/>
</dbReference>
<dbReference type="RefSeq" id="WP_076535155.1">
    <property type="nucleotide sequence ID" value="NZ_FOAC01000002.1"/>
</dbReference>
<organism evidence="5 6">
    <name type="scientific">Roseovarius nanhaiticus</name>
    <dbReference type="NCBI Taxonomy" id="573024"/>
    <lineage>
        <taxon>Bacteria</taxon>
        <taxon>Pseudomonadati</taxon>
        <taxon>Pseudomonadota</taxon>
        <taxon>Alphaproteobacteria</taxon>
        <taxon>Rhodobacterales</taxon>
        <taxon>Roseobacteraceae</taxon>
        <taxon>Roseovarius</taxon>
    </lineage>
</organism>
<sequence length="262" mass="28477">MTAVPQLMTLAQWSRGTPWRLHLPHSQPHHALIWVTRGQTRATVGGIRRGVGAHNALAVPAGTLFSIEVAPACYGQVCLIPPGGPALMPDMPEHLRIREVQSQNELTGLLDAMTREENQRRPFADEAAQALAIMITVWLRRALIGQDAPPRPTAAQRLTAAYAALVEQDYATGQPMAAYARDLGVTPTHLTRSCKACCGMTAADLLVQRTLHAAREMLEDGDDAVRHVAAQLGFGSAAYFSRFIAQHTGVSPSELRRRARAK</sequence>
<dbReference type="AlphaFoldDB" id="A0A1N7HHQ5"/>
<accession>A0A1N7HHQ5</accession>
<keyword evidence="2" id="KW-0238">DNA-binding</keyword>
<dbReference type="STRING" id="573024.SAMN05216208_2222"/>
<evidence type="ECO:0000256" key="3">
    <source>
        <dbReference type="ARBA" id="ARBA00023163"/>
    </source>
</evidence>
<evidence type="ECO:0000256" key="1">
    <source>
        <dbReference type="ARBA" id="ARBA00023015"/>
    </source>
</evidence>
<name>A0A1N7HHQ5_9RHOB</name>
<dbReference type="SMART" id="SM00342">
    <property type="entry name" value="HTH_ARAC"/>
    <property type="match status" value="1"/>
</dbReference>
<dbReference type="PROSITE" id="PS01124">
    <property type="entry name" value="HTH_ARAC_FAMILY_2"/>
    <property type="match status" value="1"/>
</dbReference>
<keyword evidence="3" id="KW-0804">Transcription</keyword>
<dbReference type="SUPFAM" id="SSF46689">
    <property type="entry name" value="Homeodomain-like"/>
    <property type="match status" value="1"/>
</dbReference>
<dbReference type="Proteomes" id="UP000186019">
    <property type="component" value="Unassembled WGS sequence"/>
</dbReference>
<proteinExistence type="predicted"/>
<protein>
    <submittedName>
        <fullName evidence="5">AraC family transcriptional regulator, transcriptional activator of pobA</fullName>
    </submittedName>
</protein>
<dbReference type="InterPro" id="IPR037923">
    <property type="entry name" value="HTH-like"/>
</dbReference>
<keyword evidence="1" id="KW-0805">Transcription regulation</keyword>
<dbReference type="SUPFAM" id="SSF51215">
    <property type="entry name" value="Regulatory protein AraC"/>
    <property type="match status" value="1"/>
</dbReference>
<dbReference type="GO" id="GO:0043565">
    <property type="term" value="F:sequence-specific DNA binding"/>
    <property type="evidence" value="ECO:0007669"/>
    <property type="project" value="InterPro"/>
</dbReference>
<dbReference type="Gene3D" id="1.10.10.60">
    <property type="entry name" value="Homeodomain-like"/>
    <property type="match status" value="1"/>
</dbReference>
<keyword evidence="6" id="KW-1185">Reference proteome</keyword>
<evidence type="ECO:0000259" key="4">
    <source>
        <dbReference type="PROSITE" id="PS01124"/>
    </source>
</evidence>
<feature type="domain" description="HTH araC/xylS-type" evidence="4">
    <location>
        <begin position="160"/>
        <end position="258"/>
    </location>
</feature>